<comment type="catalytic activity">
    <reaction evidence="4">
        <text>N-terminal L-arginyl-[protein] + L-leucyl-tRNA(Leu) = N-terminal L-leucyl-L-arginyl-[protein] + tRNA(Leu) + H(+)</text>
        <dbReference type="Rhea" id="RHEA:50416"/>
        <dbReference type="Rhea" id="RHEA-COMP:9613"/>
        <dbReference type="Rhea" id="RHEA-COMP:9622"/>
        <dbReference type="Rhea" id="RHEA-COMP:12672"/>
        <dbReference type="Rhea" id="RHEA-COMP:12673"/>
        <dbReference type="ChEBI" id="CHEBI:15378"/>
        <dbReference type="ChEBI" id="CHEBI:64719"/>
        <dbReference type="ChEBI" id="CHEBI:78442"/>
        <dbReference type="ChEBI" id="CHEBI:78494"/>
        <dbReference type="ChEBI" id="CHEBI:133044"/>
        <dbReference type="EC" id="2.3.2.6"/>
    </reaction>
</comment>
<evidence type="ECO:0000256" key="4">
    <source>
        <dbReference type="HAMAP-Rule" id="MF_00688"/>
    </source>
</evidence>
<keyword evidence="2 4" id="KW-0808">Transferase</keyword>
<sequence length="221" mass="24094">MLMFGSPATWPGSDLVGLSDGFDAATVVTGCREGVFPMPLKGGMTGWFSPVQRGILPLDGLRVTRSLRKSLKRYRVSHDRAFEQVLEGCADPRRDSGWIDDDIRIVYGDLHRAGVVHSVEVWDGTDRLVGGLYGVGIGGLFAGESMFHDPDHGRDASKVALVHLVRLLAADGVPRLLDVQWQTEHLASLGVVEIDRKDYLARLTEAVRRPAPDWAGGLPGQ</sequence>
<keyword evidence="3 4" id="KW-0012">Acyltransferase</keyword>
<organism evidence="5 6">
    <name type="scientific">Enemella dayhoffiae</name>
    <dbReference type="NCBI Taxonomy" id="2016507"/>
    <lineage>
        <taxon>Bacteria</taxon>
        <taxon>Bacillati</taxon>
        <taxon>Actinomycetota</taxon>
        <taxon>Actinomycetes</taxon>
        <taxon>Propionibacteriales</taxon>
        <taxon>Propionibacteriaceae</taxon>
        <taxon>Enemella</taxon>
    </lineage>
</organism>
<accession>A0A255HBR2</accession>
<comment type="catalytic activity">
    <reaction evidence="4">
        <text>L-phenylalanyl-tRNA(Phe) + an N-terminal L-alpha-aminoacyl-[protein] = an N-terminal L-phenylalanyl-L-alpha-aminoacyl-[protein] + tRNA(Phe)</text>
        <dbReference type="Rhea" id="RHEA:43632"/>
        <dbReference type="Rhea" id="RHEA-COMP:9668"/>
        <dbReference type="Rhea" id="RHEA-COMP:9699"/>
        <dbReference type="Rhea" id="RHEA-COMP:10636"/>
        <dbReference type="Rhea" id="RHEA-COMP:10637"/>
        <dbReference type="ChEBI" id="CHEBI:78442"/>
        <dbReference type="ChEBI" id="CHEBI:78531"/>
        <dbReference type="ChEBI" id="CHEBI:78597"/>
        <dbReference type="ChEBI" id="CHEBI:83561"/>
        <dbReference type="EC" id="2.3.2.6"/>
    </reaction>
</comment>
<evidence type="ECO:0000256" key="3">
    <source>
        <dbReference type="ARBA" id="ARBA00023315"/>
    </source>
</evidence>
<dbReference type="RefSeq" id="WP_094362224.1">
    <property type="nucleotide sequence ID" value="NZ_NMVQ01000001.1"/>
</dbReference>
<dbReference type="NCBIfam" id="TIGR00667">
    <property type="entry name" value="aat"/>
    <property type="match status" value="1"/>
</dbReference>
<comment type="similarity">
    <text evidence="4">Belongs to the L/F-transferase family.</text>
</comment>
<name>A0A255HBR2_9ACTN</name>
<comment type="catalytic activity">
    <reaction evidence="4">
        <text>N-terminal L-lysyl-[protein] + L-leucyl-tRNA(Leu) = N-terminal L-leucyl-L-lysyl-[protein] + tRNA(Leu) + H(+)</text>
        <dbReference type="Rhea" id="RHEA:12340"/>
        <dbReference type="Rhea" id="RHEA-COMP:9613"/>
        <dbReference type="Rhea" id="RHEA-COMP:9622"/>
        <dbReference type="Rhea" id="RHEA-COMP:12670"/>
        <dbReference type="Rhea" id="RHEA-COMP:12671"/>
        <dbReference type="ChEBI" id="CHEBI:15378"/>
        <dbReference type="ChEBI" id="CHEBI:65249"/>
        <dbReference type="ChEBI" id="CHEBI:78442"/>
        <dbReference type="ChEBI" id="CHEBI:78494"/>
        <dbReference type="ChEBI" id="CHEBI:133043"/>
        <dbReference type="EC" id="2.3.2.6"/>
    </reaction>
</comment>
<evidence type="ECO:0000256" key="1">
    <source>
        <dbReference type="ARBA" id="ARBA00022490"/>
    </source>
</evidence>
<keyword evidence="6" id="KW-1185">Reference proteome</keyword>
<dbReference type="Proteomes" id="UP000216311">
    <property type="component" value="Unassembled WGS sequence"/>
</dbReference>
<keyword evidence="1 4" id="KW-0963">Cytoplasm</keyword>
<proteinExistence type="inferred from homology"/>
<comment type="subcellular location">
    <subcellularLocation>
        <location evidence="4">Cytoplasm</location>
    </subcellularLocation>
</comment>
<reference evidence="5 6" key="1">
    <citation type="submission" date="2017-07" db="EMBL/GenBank/DDBJ databases">
        <title>Draft whole genome sequences of clinical Proprionibacteriaceae strains.</title>
        <authorList>
            <person name="Bernier A.-M."/>
            <person name="Bernard K."/>
            <person name="Domingo M.-C."/>
        </authorList>
    </citation>
    <scope>NUCLEOTIDE SEQUENCE [LARGE SCALE GENOMIC DNA]</scope>
    <source>
        <strain evidence="5 6">NML 130396</strain>
    </source>
</reference>
<dbReference type="AlphaFoldDB" id="A0A255HBR2"/>
<dbReference type="Gene3D" id="3.40.630.70">
    <property type="entry name" value="Leucyl/phenylalanyl-tRNA-protein transferase, C-terminal domain"/>
    <property type="match status" value="1"/>
</dbReference>
<dbReference type="InterPro" id="IPR004616">
    <property type="entry name" value="Leu/Phe-tRNA_Trfase"/>
</dbReference>
<dbReference type="HAMAP" id="MF_00688">
    <property type="entry name" value="Leu_Phe_trans"/>
    <property type="match status" value="1"/>
</dbReference>
<dbReference type="GO" id="GO:0008914">
    <property type="term" value="F:leucyl-tRNA--protein transferase activity"/>
    <property type="evidence" value="ECO:0007669"/>
    <property type="project" value="UniProtKB-UniRule"/>
</dbReference>
<evidence type="ECO:0000313" key="6">
    <source>
        <dbReference type="Proteomes" id="UP000216311"/>
    </source>
</evidence>
<evidence type="ECO:0000313" key="5">
    <source>
        <dbReference type="EMBL" id="OYO25017.1"/>
    </source>
</evidence>
<dbReference type="InterPro" id="IPR016181">
    <property type="entry name" value="Acyl_CoA_acyltransferase"/>
</dbReference>
<dbReference type="InterPro" id="IPR042203">
    <property type="entry name" value="Leu/Phe-tRNA_Trfase_C"/>
</dbReference>
<dbReference type="PANTHER" id="PTHR30098:SF2">
    <property type="entry name" value="LEUCYL_PHENYLALANYL-TRNA--PROTEIN TRANSFERASE"/>
    <property type="match status" value="1"/>
</dbReference>
<protein>
    <recommendedName>
        <fullName evidence="4">Leucyl/phenylalanyl-tRNA--protein transferase</fullName>
        <ecNumber evidence="4">2.3.2.6</ecNumber>
    </recommendedName>
    <alternativeName>
        <fullName evidence="4">L/F-transferase</fullName>
    </alternativeName>
    <alternativeName>
        <fullName evidence="4">Leucyltransferase</fullName>
    </alternativeName>
    <alternativeName>
        <fullName evidence="4">Phenyalanyltransferase</fullName>
    </alternativeName>
</protein>
<dbReference type="PANTHER" id="PTHR30098">
    <property type="entry name" value="LEUCYL/PHENYLALANYL-TRNA--PROTEIN TRANSFERASE"/>
    <property type="match status" value="1"/>
</dbReference>
<comment type="function">
    <text evidence="4">Functions in the N-end rule pathway of protein degradation where it conjugates Leu, Phe and, less efficiently, Met from aminoacyl-tRNAs to the N-termini of proteins containing an N-terminal arginine or lysine.</text>
</comment>
<evidence type="ECO:0000256" key="2">
    <source>
        <dbReference type="ARBA" id="ARBA00022679"/>
    </source>
</evidence>
<dbReference type="Pfam" id="PF03588">
    <property type="entry name" value="Leu_Phe_trans"/>
    <property type="match status" value="1"/>
</dbReference>
<dbReference type="EC" id="2.3.2.6" evidence="4"/>
<gene>
    <name evidence="4" type="primary">aat</name>
    <name evidence="5" type="ORF">CGZ93_00675</name>
</gene>
<dbReference type="SUPFAM" id="SSF55729">
    <property type="entry name" value="Acyl-CoA N-acyltransferases (Nat)"/>
    <property type="match status" value="1"/>
</dbReference>
<comment type="caution">
    <text evidence="5">The sequence shown here is derived from an EMBL/GenBank/DDBJ whole genome shotgun (WGS) entry which is preliminary data.</text>
</comment>
<dbReference type="GO" id="GO:0030163">
    <property type="term" value="P:protein catabolic process"/>
    <property type="evidence" value="ECO:0007669"/>
    <property type="project" value="UniProtKB-UniRule"/>
</dbReference>
<dbReference type="GO" id="GO:0005737">
    <property type="term" value="C:cytoplasm"/>
    <property type="evidence" value="ECO:0007669"/>
    <property type="project" value="UniProtKB-SubCell"/>
</dbReference>
<dbReference type="EMBL" id="NMVQ01000001">
    <property type="protein sequence ID" value="OYO25017.1"/>
    <property type="molecule type" value="Genomic_DNA"/>
</dbReference>
<dbReference type="OrthoDB" id="9790282at2"/>